<evidence type="ECO:0000256" key="3">
    <source>
        <dbReference type="ARBA" id="ARBA00023004"/>
    </source>
</evidence>
<dbReference type="InterPro" id="IPR036922">
    <property type="entry name" value="Rieske_2Fe-2S_sf"/>
</dbReference>
<dbReference type="PANTHER" id="PTHR21496:SF0">
    <property type="entry name" value="RIESKE DOMAIN-CONTAINING PROTEIN"/>
    <property type="match status" value="1"/>
</dbReference>
<dbReference type="EMBL" id="JBHSWV010000214">
    <property type="protein sequence ID" value="MFC6766115.1"/>
    <property type="molecule type" value="Genomic_DNA"/>
</dbReference>
<accession>A0ABD5SNK7</accession>
<dbReference type="SUPFAM" id="SSF50022">
    <property type="entry name" value="ISP domain"/>
    <property type="match status" value="1"/>
</dbReference>
<keyword evidence="2" id="KW-0479">Metal-binding</keyword>
<dbReference type="GO" id="GO:0046872">
    <property type="term" value="F:metal ion binding"/>
    <property type="evidence" value="ECO:0007669"/>
    <property type="project" value="UniProtKB-KW"/>
</dbReference>
<keyword evidence="8" id="KW-1185">Reference proteome</keyword>
<dbReference type="PROSITE" id="PS51296">
    <property type="entry name" value="RIESKE"/>
    <property type="match status" value="1"/>
</dbReference>
<dbReference type="GO" id="GO:0051537">
    <property type="term" value="F:2 iron, 2 sulfur cluster binding"/>
    <property type="evidence" value="ECO:0007669"/>
    <property type="project" value="UniProtKB-KW"/>
</dbReference>
<evidence type="ECO:0000256" key="5">
    <source>
        <dbReference type="ARBA" id="ARBA00034078"/>
    </source>
</evidence>
<evidence type="ECO:0000259" key="6">
    <source>
        <dbReference type="PROSITE" id="PS51296"/>
    </source>
</evidence>
<evidence type="ECO:0000256" key="2">
    <source>
        <dbReference type="ARBA" id="ARBA00022723"/>
    </source>
</evidence>
<organism evidence="7 8">
    <name type="scientific">Natrinema soli</name>
    <dbReference type="NCBI Taxonomy" id="1930624"/>
    <lineage>
        <taxon>Archaea</taxon>
        <taxon>Methanobacteriati</taxon>
        <taxon>Methanobacteriota</taxon>
        <taxon>Stenosarchaea group</taxon>
        <taxon>Halobacteria</taxon>
        <taxon>Halobacteriales</taxon>
        <taxon>Natrialbaceae</taxon>
        <taxon>Natrinema</taxon>
    </lineage>
</organism>
<evidence type="ECO:0000256" key="4">
    <source>
        <dbReference type="ARBA" id="ARBA00023014"/>
    </source>
</evidence>
<dbReference type="Pfam" id="PF00355">
    <property type="entry name" value="Rieske"/>
    <property type="match status" value="1"/>
</dbReference>
<evidence type="ECO:0000313" key="8">
    <source>
        <dbReference type="Proteomes" id="UP001596383"/>
    </source>
</evidence>
<keyword evidence="4" id="KW-0411">Iron-sulfur</keyword>
<keyword evidence="3" id="KW-0408">Iron</keyword>
<protein>
    <submittedName>
        <fullName evidence="7">Rieske (2Fe-2S) protein</fullName>
    </submittedName>
</protein>
<reference evidence="7 8" key="1">
    <citation type="journal article" date="2019" name="Int. J. Syst. Evol. Microbiol.">
        <title>The Global Catalogue of Microorganisms (GCM) 10K type strain sequencing project: providing services to taxonomists for standard genome sequencing and annotation.</title>
        <authorList>
            <consortium name="The Broad Institute Genomics Platform"/>
            <consortium name="The Broad Institute Genome Sequencing Center for Infectious Disease"/>
            <person name="Wu L."/>
            <person name="Ma J."/>
        </authorList>
    </citation>
    <scope>NUCLEOTIDE SEQUENCE [LARGE SCALE GENOMIC DNA]</scope>
    <source>
        <strain evidence="7 8">LMG 29247</strain>
    </source>
</reference>
<dbReference type="Proteomes" id="UP001596383">
    <property type="component" value="Unassembled WGS sequence"/>
</dbReference>
<keyword evidence="1" id="KW-0001">2Fe-2S</keyword>
<name>A0ABD5SNK7_9EURY</name>
<dbReference type="AlphaFoldDB" id="A0ABD5SNK7"/>
<dbReference type="PANTHER" id="PTHR21496">
    <property type="entry name" value="FERREDOXIN-RELATED"/>
    <property type="match status" value="1"/>
</dbReference>
<evidence type="ECO:0000313" key="7">
    <source>
        <dbReference type="EMBL" id="MFC6766115.1"/>
    </source>
</evidence>
<dbReference type="Gene3D" id="2.102.10.10">
    <property type="entry name" value="Rieske [2Fe-2S] iron-sulphur domain"/>
    <property type="match status" value="1"/>
</dbReference>
<dbReference type="RefSeq" id="WP_273739106.1">
    <property type="nucleotide sequence ID" value="NZ_JAQIVI010000214.1"/>
</dbReference>
<sequence>MARHRVAAAGEVSKGGSIGVEVDGLEIAVFNVDGDLYAVQNTCVHKEGPMYEAEVDEENRTVHCPWHYWEFKLETGEFVVDEQKQLRTFDVEVEDGEIWVKI</sequence>
<proteinExistence type="predicted"/>
<gene>
    <name evidence="7" type="ORF">ACFQE6_14265</name>
</gene>
<dbReference type="InterPro" id="IPR017941">
    <property type="entry name" value="Rieske_2Fe-2S"/>
</dbReference>
<comment type="caution">
    <text evidence="7">The sequence shown here is derived from an EMBL/GenBank/DDBJ whole genome shotgun (WGS) entry which is preliminary data.</text>
</comment>
<comment type="cofactor">
    <cofactor evidence="5">
        <name>[2Fe-2S] cluster</name>
        <dbReference type="ChEBI" id="CHEBI:190135"/>
    </cofactor>
</comment>
<evidence type="ECO:0000256" key="1">
    <source>
        <dbReference type="ARBA" id="ARBA00022714"/>
    </source>
</evidence>
<feature type="domain" description="Rieske" evidence="6">
    <location>
        <begin position="4"/>
        <end position="100"/>
    </location>
</feature>